<sequence length="728" mass="80403">MPLKNSTTQVVTDVTLSGINGINRTHHDAENDAHKEEGLRVIICGAGIGGLTAAISLRRQGHQVDVYEQSLLANEIGAAIHMAPNATGVLEHLGVDPRDSGAILLIQTRFFSANNELLAVTKNIESAHKWQNSWLMAHRAHLHNQLKEAAISSQGEGKPARIHTSSRVLSVDAQTATMTLEDGTSHAADVVIGADGVHSKTRKFLTPDATPEAIRGSHSAFRFIIEREAVLQDPDIKSFAETKGSMDMWYSSDRKIVLYPTTYNQLLNFVCIHPAELSARSLSKGTDGFTTAASKTTLLEVYNDFHPGLRKLLEMADPATIKVYPLFDMENLPTFVSGRLALLGDSAHPFTPHLAQGGAMAIEDGASLGVFLDKSVTPFEVPERLQLYNLARYKRASRIQEYSRQVGGDGTAKDGKSNSQFKVHEYIEHALSHHEIHASTQILREHKWKQHAHRWRQPIVFGPLPGPRQDAYGNSHRQSLRQSTTTKAVVKFKTSATLLRGIFPNSKYFFERPDTVATASYSIETLENMAWLGGGGYTLLALYVHGVNYREDNGRVRKGVYCPIMLENLTDPILTGREELGVSKMFSDIDITRSNESSFVAKASWRGAVWGEFEWKNLQKNEASTVQTEGESEGLLLHKYIPGTGSDKPDADYDVLLVNDLEKSSVQSFQTASPADVRFKINKLGWKELPTLHSVISHLAELPVLEVLEGSLTKTQGVTDLSNMLRLT</sequence>
<organism evidence="7 8">
    <name type="scientific">Venustampulla echinocandica</name>
    <dbReference type="NCBI Taxonomy" id="2656787"/>
    <lineage>
        <taxon>Eukaryota</taxon>
        <taxon>Fungi</taxon>
        <taxon>Dikarya</taxon>
        <taxon>Ascomycota</taxon>
        <taxon>Pezizomycotina</taxon>
        <taxon>Leotiomycetes</taxon>
        <taxon>Helotiales</taxon>
        <taxon>Pleuroascaceae</taxon>
        <taxon>Venustampulla</taxon>
    </lineage>
</organism>
<dbReference type="Pfam" id="PF06314">
    <property type="entry name" value="ADC"/>
    <property type="match status" value="1"/>
</dbReference>
<feature type="domain" description="FAD-binding" evidence="6">
    <location>
        <begin position="40"/>
        <end position="399"/>
    </location>
</feature>
<proteinExistence type="inferred from homology"/>
<evidence type="ECO:0000256" key="1">
    <source>
        <dbReference type="ARBA" id="ARBA00007992"/>
    </source>
</evidence>
<dbReference type="Gene3D" id="3.50.50.60">
    <property type="entry name" value="FAD/NAD(P)-binding domain"/>
    <property type="match status" value="1"/>
</dbReference>
<dbReference type="PANTHER" id="PTHR13789">
    <property type="entry name" value="MONOOXYGENASE"/>
    <property type="match status" value="1"/>
</dbReference>
<protein>
    <recommendedName>
        <fullName evidence="6">FAD-binding domain-containing protein</fullName>
    </recommendedName>
</protein>
<dbReference type="GeneID" id="43598511"/>
<evidence type="ECO:0000256" key="2">
    <source>
        <dbReference type="ARBA" id="ARBA00022630"/>
    </source>
</evidence>
<evidence type="ECO:0000259" key="6">
    <source>
        <dbReference type="Pfam" id="PF01494"/>
    </source>
</evidence>
<dbReference type="InterPro" id="IPR010451">
    <property type="entry name" value="Acetoacetate_decarboxylase"/>
</dbReference>
<evidence type="ECO:0000256" key="4">
    <source>
        <dbReference type="ARBA" id="ARBA00023002"/>
    </source>
</evidence>
<dbReference type="Pfam" id="PF01494">
    <property type="entry name" value="FAD_binding_3"/>
    <property type="match status" value="1"/>
</dbReference>
<evidence type="ECO:0000256" key="5">
    <source>
        <dbReference type="ARBA" id="ARBA00023033"/>
    </source>
</evidence>
<dbReference type="PRINTS" id="PR00420">
    <property type="entry name" value="RNGMNOXGNASE"/>
</dbReference>
<keyword evidence="8" id="KW-1185">Reference proteome</keyword>
<name>A0A370TLA6_9HELO</name>
<dbReference type="InterPro" id="IPR023375">
    <property type="entry name" value="ADC_dom_sf"/>
</dbReference>
<keyword evidence="2" id="KW-0285">Flavoprotein</keyword>
<gene>
    <name evidence="7" type="ORF">BP5553_05662</name>
</gene>
<comment type="similarity">
    <text evidence="1">Belongs to the paxM FAD-dependent monooxygenase family.</text>
</comment>
<dbReference type="GO" id="GO:0004497">
    <property type="term" value="F:monooxygenase activity"/>
    <property type="evidence" value="ECO:0007669"/>
    <property type="project" value="UniProtKB-KW"/>
</dbReference>
<evidence type="ECO:0000256" key="3">
    <source>
        <dbReference type="ARBA" id="ARBA00022827"/>
    </source>
</evidence>
<dbReference type="GO" id="GO:0071949">
    <property type="term" value="F:FAD binding"/>
    <property type="evidence" value="ECO:0007669"/>
    <property type="project" value="InterPro"/>
</dbReference>
<keyword evidence="4" id="KW-0560">Oxidoreductase</keyword>
<dbReference type="SUPFAM" id="SSF160104">
    <property type="entry name" value="Acetoacetate decarboxylase-like"/>
    <property type="match status" value="1"/>
</dbReference>
<dbReference type="PANTHER" id="PTHR13789:SF261">
    <property type="entry name" value="HYDROXYLASE, PUTATIVE (AFU_ORTHOLOGUE AFUA_7G00590)-RELATED"/>
    <property type="match status" value="1"/>
</dbReference>
<evidence type="ECO:0000313" key="7">
    <source>
        <dbReference type="EMBL" id="RDL36310.1"/>
    </source>
</evidence>
<dbReference type="InterPro" id="IPR050493">
    <property type="entry name" value="FAD-dep_Monooxygenase_BioMet"/>
</dbReference>
<dbReference type="Gene3D" id="2.40.400.10">
    <property type="entry name" value="Acetoacetate decarboxylase-like"/>
    <property type="match status" value="1"/>
</dbReference>
<dbReference type="EMBL" id="NPIC01000004">
    <property type="protein sequence ID" value="RDL36310.1"/>
    <property type="molecule type" value="Genomic_DNA"/>
</dbReference>
<dbReference type="OrthoDB" id="1047367at2759"/>
<evidence type="ECO:0000313" key="8">
    <source>
        <dbReference type="Proteomes" id="UP000254866"/>
    </source>
</evidence>
<keyword evidence="3" id="KW-0274">FAD</keyword>
<dbReference type="SUPFAM" id="SSF51905">
    <property type="entry name" value="FAD/NAD(P)-binding domain"/>
    <property type="match status" value="1"/>
</dbReference>
<dbReference type="GO" id="GO:0016829">
    <property type="term" value="F:lyase activity"/>
    <property type="evidence" value="ECO:0007669"/>
    <property type="project" value="InterPro"/>
</dbReference>
<dbReference type="RefSeq" id="XP_031868966.1">
    <property type="nucleotide sequence ID" value="XM_032014285.1"/>
</dbReference>
<keyword evidence="5" id="KW-0503">Monooxygenase</keyword>
<comment type="caution">
    <text evidence="7">The sequence shown here is derived from an EMBL/GenBank/DDBJ whole genome shotgun (WGS) entry which is preliminary data.</text>
</comment>
<dbReference type="STRING" id="2656787.A0A370TLA6"/>
<accession>A0A370TLA6</accession>
<dbReference type="SUPFAM" id="SSF54373">
    <property type="entry name" value="FAD-linked reductases, C-terminal domain"/>
    <property type="match status" value="1"/>
</dbReference>
<dbReference type="Proteomes" id="UP000254866">
    <property type="component" value="Unassembled WGS sequence"/>
</dbReference>
<dbReference type="InterPro" id="IPR002938">
    <property type="entry name" value="FAD-bd"/>
</dbReference>
<dbReference type="AlphaFoldDB" id="A0A370TLA6"/>
<dbReference type="InterPro" id="IPR036188">
    <property type="entry name" value="FAD/NAD-bd_sf"/>
</dbReference>
<reference evidence="7 8" key="1">
    <citation type="journal article" date="2018" name="IMA Fungus">
        <title>IMA Genome-F 9: Draft genome sequence of Annulohypoxylon stygium, Aspergillus mulundensis, Berkeleyomyces basicola (syn. Thielaviopsis basicola), Ceratocystis smalleyi, two Cercospora beticola strains, Coleophoma cylindrospora, Fusarium fracticaudum, Phialophora cf. hyalina, and Morchella septimelata.</title>
        <authorList>
            <person name="Wingfield B.D."/>
            <person name="Bills G.F."/>
            <person name="Dong Y."/>
            <person name="Huang W."/>
            <person name="Nel W.J."/>
            <person name="Swalarsk-Parry B.S."/>
            <person name="Vaghefi N."/>
            <person name="Wilken P.M."/>
            <person name="An Z."/>
            <person name="de Beer Z.W."/>
            <person name="De Vos L."/>
            <person name="Chen L."/>
            <person name="Duong T.A."/>
            <person name="Gao Y."/>
            <person name="Hammerbacher A."/>
            <person name="Kikkert J.R."/>
            <person name="Li Y."/>
            <person name="Li H."/>
            <person name="Li K."/>
            <person name="Li Q."/>
            <person name="Liu X."/>
            <person name="Ma X."/>
            <person name="Naidoo K."/>
            <person name="Pethybridge S.J."/>
            <person name="Sun J."/>
            <person name="Steenkamp E.T."/>
            <person name="van der Nest M.A."/>
            <person name="van Wyk S."/>
            <person name="Wingfield M.J."/>
            <person name="Xiong C."/>
            <person name="Yue Q."/>
            <person name="Zhang X."/>
        </authorList>
    </citation>
    <scope>NUCLEOTIDE SEQUENCE [LARGE SCALE GENOMIC DNA]</scope>
    <source>
        <strain evidence="7 8">BP 5553</strain>
    </source>
</reference>